<keyword evidence="9" id="KW-1185">Reference proteome</keyword>
<dbReference type="SFLD" id="SFLDG01384">
    <property type="entry name" value="thioether_bond_formation_requi"/>
    <property type="match status" value="1"/>
</dbReference>
<evidence type="ECO:0000313" key="8">
    <source>
        <dbReference type="EMBL" id="RJF89344.1"/>
    </source>
</evidence>
<dbReference type="InterPro" id="IPR024023">
    <property type="entry name" value="rSAM_paired_HxsB"/>
</dbReference>
<organism evidence="8 9">
    <name type="scientific">Oleomonas cavernae</name>
    <dbReference type="NCBI Taxonomy" id="2320859"/>
    <lineage>
        <taxon>Bacteria</taxon>
        <taxon>Pseudomonadati</taxon>
        <taxon>Pseudomonadota</taxon>
        <taxon>Alphaproteobacteria</taxon>
        <taxon>Acetobacterales</taxon>
        <taxon>Acetobacteraceae</taxon>
        <taxon>Oleomonas</taxon>
    </lineage>
</organism>
<dbReference type="Proteomes" id="UP000284605">
    <property type="component" value="Unassembled WGS sequence"/>
</dbReference>
<keyword evidence="4" id="KW-0408">Iron</keyword>
<proteinExistence type="inferred from homology"/>
<evidence type="ECO:0000256" key="1">
    <source>
        <dbReference type="ARBA" id="ARBA00001966"/>
    </source>
</evidence>
<dbReference type="InterPro" id="IPR013785">
    <property type="entry name" value="Aldolase_TIM"/>
</dbReference>
<dbReference type="Pfam" id="PF04055">
    <property type="entry name" value="Radical_SAM"/>
    <property type="match status" value="1"/>
</dbReference>
<accession>A0A418WH29</accession>
<dbReference type="SFLD" id="SFLDG01386">
    <property type="entry name" value="main_SPASM_domain-containing"/>
    <property type="match status" value="1"/>
</dbReference>
<name>A0A418WH29_9PROT</name>
<comment type="similarity">
    <text evidence="6">Belongs to the radical SAM superfamily. Anaerobic sulfatase-maturating enzyme family.</text>
</comment>
<evidence type="ECO:0000256" key="5">
    <source>
        <dbReference type="ARBA" id="ARBA00023014"/>
    </source>
</evidence>
<reference evidence="8 9" key="1">
    <citation type="submission" date="2018-09" db="EMBL/GenBank/DDBJ databases">
        <authorList>
            <person name="Zhu H."/>
        </authorList>
    </citation>
    <scope>NUCLEOTIDE SEQUENCE [LARGE SCALE GENOMIC DNA]</scope>
    <source>
        <strain evidence="8 9">K1W22B-8</strain>
    </source>
</reference>
<dbReference type="PANTHER" id="PTHR43273">
    <property type="entry name" value="ANAEROBIC SULFATASE-MATURATING ENZYME HOMOLOG ASLB-RELATED"/>
    <property type="match status" value="1"/>
</dbReference>
<dbReference type="PANTHER" id="PTHR43273:SF3">
    <property type="entry name" value="ANAEROBIC SULFATASE-MATURATING ENZYME HOMOLOG ASLB-RELATED"/>
    <property type="match status" value="1"/>
</dbReference>
<comment type="cofactor">
    <cofactor evidence="1">
        <name>[4Fe-4S] cluster</name>
        <dbReference type="ChEBI" id="CHEBI:49883"/>
    </cofactor>
</comment>
<dbReference type="InterPro" id="IPR006638">
    <property type="entry name" value="Elp3/MiaA/NifB-like_rSAM"/>
</dbReference>
<dbReference type="SUPFAM" id="SSF102114">
    <property type="entry name" value="Radical SAM enzymes"/>
    <property type="match status" value="1"/>
</dbReference>
<dbReference type="GO" id="GO:0051536">
    <property type="term" value="F:iron-sulfur cluster binding"/>
    <property type="evidence" value="ECO:0007669"/>
    <property type="project" value="UniProtKB-KW"/>
</dbReference>
<dbReference type="InterPro" id="IPR023867">
    <property type="entry name" value="Sulphatase_maturase_rSAM"/>
</dbReference>
<dbReference type="InterPro" id="IPR058240">
    <property type="entry name" value="rSAM_sf"/>
</dbReference>
<dbReference type="EMBL" id="QYUK01000011">
    <property type="protein sequence ID" value="RJF89344.1"/>
    <property type="molecule type" value="Genomic_DNA"/>
</dbReference>
<dbReference type="CDD" id="cd01335">
    <property type="entry name" value="Radical_SAM"/>
    <property type="match status" value="1"/>
</dbReference>
<dbReference type="NCBIfam" id="TIGR03978">
    <property type="entry name" value="rSAM_paired_1"/>
    <property type="match status" value="1"/>
</dbReference>
<dbReference type="AlphaFoldDB" id="A0A418WH29"/>
<keyword evidence="5" id="KW-0411">Iron-sulfur</keyword>
<dbReference type="GO" id="GO:0016491">
    <property type="term" value="F:oxidoreductase activity"/>
    <property type="evidence" value="ECO:0007669"/>
    <property type="project" value="InterPro"/>
</dbReference>
<dbReference type="InterPro" id="IPR007197">
    <property type="entry name" value="rSAM"/>
</dbReference>
<dbReference type="GO" id="GO:0046872">
    <property type="term" value="F:metal ion binding"/>
    <property type="evidence" value="ECO:0007669"/>
    <property type="project" value="UniProtKB-KW"/>
</dbReference>
<dbReference type="PROSITE" id="PS51918">
    <property type="entry name" value="RADICAL_SAM"/>
    <property type="match status" value="1"/>
</dbReference>
<dbReference type="SMART" id="SM00729">
    <property type="entry name" value="Elp3"/>
    <property type="match status" value="1"/>
</dbReference>
<dbReference type="Gene3D" id="3.20.20.70">
    <property type="entry name" value="Aldolase class I"/>
    <property type="match status" value="1"/>
</dbReference>
<protein>
    <submittedName>
        <fullName evidence="8">His-Xaa-Ser system radical SAM maturase HxsB</fullName>
    </submittedName>
</protein>
<gene>
    <name evidence="8" type="primary">hxsB</name>
    <name evidence="8" type="ORF">D3874_22170</name>
</gene>
<dbReference type="SFLD" id="SFLDS00029">
    <property type="entry name" value="Radical_SAM"/>
    <property type="match status" value="1"/>
</dbReference>
<sequence length="527" mass="57825">MGVDFGRVGRGPGFAARDVGRGPNTVTSGRPIFDDLSAFSPRGPYQLAPLRFDVLPDASDRVILTSEAGDFLITDRDALGQLVDGRLDLENELAEALVARQMLFVGDAASQAVSAVRYRSRKSFIRGGPSLHLFVVTLRCDHSCPYCQVSRQADGADRRFDMTQETAAGAIDLLFSSPSPNLTVEFQGGEPLLNFDMIRWITEKIATRNLIEKREITFAITTTLHHADDGMLAFMREHKFEVSTSLDGPAELHNLNRPLKSGDSYARTTDGIERARAVLGPDKISALVTLTTESLKAPEAIIDSHLTLGFRSIFLRPLSPFGFAIKAKRRIGYQVDQFLEFYGRAIAYMIKLNGRGIEVSEAYASMLLAKIMTPYAQGYVDLRSPSGAGLGALVYNYDGFVYPSDEARMLAEMGDRSLALCRATDSYAALMASAPMQMLLLSGVAESLPGCSDCAYLPYCGADPIHELATQGDPVGHRAFSDHCRRHMGIFRLLFRYLASGDHEVLGILRRWATQYMGIEPGQAAPR</sequence>
<evidence type="ECO:0000256" key="2">
    <source>
        <dbReference type="ARBA" id="ARBA00022691"/>
    </source>
</evidence>
<feature type="domain" description="Radical SAM core" evidence="7">
    <location>
        <begin position="126"/>
        <end position="358"/>
    </location>
</feature>
<keyword evidence="3" id="KW-0479">Metal-binding</keyword>
<comment type="caution">
    <text evidence="8">The sequence shown here is derived from an EMBL/GenBank/DDBJ whole genome shotgun (WGS) entry which is preliminary data.</text>
</comment>
<evidence type="ECO:0000259" key="7">
    <source>
        <dbReference type="PROSITE" id="PS51918"/>
    </source>
</evidence>
<evidence type="ECO:0000256" key="6">
    <source>
        <dbReference type="ARBA" id="ARBA00023601"/>
    </source>
</evidence>
<keyword evidence="2" id="KW-0949">S-adenosyl-L-methionine</keyword>
<evidence type="ECO:0000313" key="9">
    <source>
        <dbReference type="Proteomes" id="UP000284605"/>
    </source>
</evidence>
<dbReference type="SFLD" id="SFLDG01067">
    <property type="entry name" value="SPASM/twitch_domain_containing"/>
    <property type="match status" value="1"/>
</dbReference>
<evidence type="ECO:0000256" key="3">
    <source>
        <dbReference type="ARBA" id="ARBA00022723"/>
    </source>
</evidence>
<evidence type="ECO:0000256" key="4">
    <source>
        <dbReference type="ARBA" id="ARBA00023004"/>
    </source>
</evidence>